<comment type="caution">
    <text evidence="1">The sequence shown here is derived from an EMBL/GenBank/DDBJ whole genome shotgun (WGS) entry which is preliminary data.</text>
</comment>
<dbReference type="EMBL" id="JAEPLN010000001">
    <property type="protein sequence ID" value="MBO6971293.1"/>
    <property type="molecule type" value="Genomic_DNA"/>
</dbReference>
<protein>
    <submittedName>
        <fullName evidence="1">Uncharacterized protein</fullName>
    </submittedName>
</protein>
<sequence>MKIYSTSKVKVYFDDFEEIEDAYMEAENNAIVKIARFLETGVEYNKKYFLLNDEKSKISGQIKKEANKAIAKSSFDSKITLSGIKTIKKCYEKNNFVKVTVLLDEKNVKKAKKIKSIFQEKKN</sequence>
<dbReference type="Proteomes" id="UP000668060">
    <property type="component" value="Unassembled WGS sequence"/>
</dbReference>
<accession>A0A9D9BT34</accession>
<gene>
    <name evidence="1" type="ORF">JJ842_05130</name>
</gene>
<name>A0A9D9BT34_PROMR</name>
<dbReference type="AlphaFoldDB" id="A0A9D9BT34"/>
<evidence type="ECO:0000313" key="1">
    <source>
        <dbReference type="EMBL" id="MBO6971293.1"/>
    </source>
</evidence>
<evidence type="ECO:0000313" key="2">
    <source>
        <dbReference type="Proteomes" id="UP000668060"/>
    </source>
</evidence>
<reference evidence="1" key="1">
    <citation type="journal article" date="2021" name="Front. Mar. Sci.">
        <title>Genomes of Diverse Isolates of Prochlorococcus High-Light-Adapted Clade II in the Western Pacific Ocean.</title>
        <authorList>
            <person name="Yan W."/>
            <person name="Feng X."/>
            <person name="Zhang W."/>
            <person name="Nawaz M.Z."/>
            <person name="Luo T."/>
            <person name="Zhang R."/>
            <person name="Jiao N."/>
        </authorList>
    </citation>
    <scope>NUCLEOTIDE SEQUENCE</scope>
    <source>
        <strain evidence="1">CUG1433</strain>
    </source>
</reference>
<organism evidence="1 2">
    <name type="scientific">Prochlorococcus marinus CUG1433</name>
    <dbReference type="NCBI Taxonomy" id="2774506"/>
    <lineage>
        <taxon>Bacteria</taxon>
        <taxon>Bacillati</taxon>
        <taxon>Cyanobacteriota</taxon>
        <taxon>Cyanophyceae</taxon>
        <taxon>Synechococcales</taxon>
        <taxon>Prochlorococcaceae</taxon>
        <taxon>Prochlorococcus</taxon>
    </lineage>
</organism>
<proteinExistence type="predicted"/>